<dbReference type="Pfam" id="PF24801">
    <property type="entry name" value="FNIII-A_GpJ"/>
    <property type="match status" value="1"/>
</dbReference>
<dbReference type="EMBL" id="CP093379">
    <property type="protein sequence ID" value="UNM95966.1"/>
    <property type="molecule type" value="Genomic_DNA"/>
</dbReference>
<dbReference type="InterPro" id="IPR053171">
    <property type="entry name" value="Viral_Tip_Attach_Protein"/>
</dbReference>
<dbReference type="Gene3D" id="2.60.40.10">
    <property type="entry name" value="Immunoglobulins"/>
    <property type="match status" value="1"/>
</dbReference>
<name>A0ABY3WZC3_9GAMM</name>
<dbReference type="RefSeq" id="WP_242148775.1">
    <property type="nucleotide sequence ID" value="NZ_CP093379.1"/>
</dbReference>
<feature type="domain" description="Tip attachment protein J HDII-ins2" evidence="3">
    <location>
        <begin position="91"/>
        <end position="213"/>
    </location>
</feature>
<reference evidence="4 5" key="1">
    <citation type="submission" date="2022-03" db="EMBL/GenBank/DDBJ databases">
        <title>Ignatzschineria rhizosphaerae HR5S32.</title>
        <authorList>
            <person name="Sun J.Q."/>
            <person name="Feng J.Y."/>
        </authorList>
    </citation>
    <scope>NUCLEOTIDE SEQUENCE [LARGE SCALE GENOMIC DNA]</scope>
    <source>
        <strain evidence="4 5">HR5S32</strain>
    </source>
</reference>
<keyword evidence="5" id="KW-1185">Reference proteome</keyword>
<organism evidence="4 5">
    <name type="scientific">Ignatzschineria rhizosphaerae</name>
    <dbReference type="NCBI Taxonomy" id="2923279"/>
    <lineage>
        <taxon>Bacteria</taxon>
        <taxon>Pseudomonadati</taxon>
        <taxon>Pseudomonadota</taxon>
        <taxon>Gammaproteobacteria</taxon>
        <taxon>Cardiobacteriales</taxon>
        <taxon>Ignatzschineriaceae</taxon>
        <taxon>Ignatzschineria</taxon>
    </lineage>
</organism>
<dbReference type="InterPro" id="IPR032876">
    <property type="entry name" value="J_dom"/>
</dbReference>
<evidence type="ECO:0000313" key="4">
    <source>
        <dbReference type="EMBL" id="UNM95966.1"/>
    </source>
</evidence>
<sequence length="1559" mass="172507">MGGKSGGGARTPVIWANTAHSAQRLKVTDLISSGEIFGFQHGNDEPLKSIYLNGTPIQNADGSLNFGGVRAEYNRGTVDQDYMPSFGSVDKAVEVATQVKKDRPISRTVTNSQATSVRVTVGVDVLMWSTLEGDQWPTTAELHVQLVKNNVIHTSKLFSIYEKGNKPYRQDIVFDDLPEAPFEIRCVREMADSNDDMLRNDTYFFSYVESIDAKMRYPLSAVVGLEIDSEQFGDGIPERTYGIKGCIVQVPSNYDPVTRTYTGLWDRLFKPAWTNNPVWILYDLLTDEVDGFNALNKGIKIDIDNFYSVAKYCDELVDDGNGGKEPRFVCNAVFYGEDAYTAINNLCSSFRAVCGYNGEYLTLYTDRAHDVVRIYNNSMVVDGLFDYAETELSQRYNQVQVQWVDAENGYETTIDEVSDDANIALVERVITLSIVAFGVTKLSYARRAALWALITSLTETVVVSFKVGASGIYHEIYDIIEIVDNDHIGTMLGGRIKAINGSVITLDREVNNALEFSIETKSGPRNFDVKRQISETEYELTLAPEIIESAAFNAILKDVEPRLFRCTNIEENDDGTYTVSAIQHNPQKEAIVDRGAEYIPSKTTVINSVPGLSNGIVNNDGRAIILEWDSLSVIGTENTYRIQLFKDKALYKTFETKETSLGLENLPQGEYIAKIRAVNSSGQHSEELVIAFSTTYIIDGLRAKPIVFGIELRWQLPALITSDASTEIWHSERDDRMTATRLAVVPYPQSNYTFNGLSVGDAYYFWFRLVDRAGNDGEFSYSILGKPSDNSDDILSYLDGKISEKEISKELQDQFDKNIDDAIKESEIVINESIGKLELDNEKLNINIEKINADDVLKDISLMNEGYTRRSQDAVLEVNVADAFAQIKETNTVIVDKTEALAQKDTQLEASINSNKAEIKRVEQVVVDEKQSQAIFKEDVKTKFDENEADATLSLISLSTEGFTRSQQDLMLSANVADAHAQIEETKTVVAKEKEAQAEINTDIKSEIAKNSAQIKINAQTQVDDNKALTKQINDARSEMGNNKAEIEGIKVTVADNEKAQAELEEQVTAKFNENEADATLSLISLATEGVTRSQQDLMLKANVGSAQADIEETKGVIAEAKEAQAEINTTLTSKVNNNEAQIKANAQTQATDKATLTQEINSANSKIGKNEAEINKIKTTQVNDQKAISTLKSETSARFDKNEADQILENISLTTEGYSRASQYSVISVSVAGNSSLIEELSNTFADFDGTMSEQITQLQSKTNDHQAQITENKTTTAKVDGKVNALWTLKVDANGAIGGIMLGSDGKESLFKVAADSFIVSTGNQEKNLFIIQRVNGQDVASLNVTDFIIDGSVSAKKFNAESFEGYTITGVEINAGHFYGGSIAIGGTKNKPNFSVEENGDFYAKNGRFEGTILANKIEGNVGEVLNIPAIRYASLLMWGSRTFIKRFDPVPWERNLQVISSWFINQMEGSFHAGNTFRVSEIRNSSRKVLVESSDERIDIYKQGDFIHIPPNVTFSIEIYQSAPTSYTGGFARSNAVKLVDIRSGVVDVEFEVIE</sequence>
<feature type="coiled-coil region" evidence="1">
    <location>
        <begin position="1019"/>
        <end position="1046"/>
    </location>
</feature>
<evidence type="ECO:0000259" key="3">
    <source>
        <dbReference type="Pfam" id="PF24801"/>
    </source>
</evidence>
<dbReference type="Pfam" id="PF13550">
    <property type="entry name" value="Phage-tail_3"/>
    <property type="match status" value="1"/>
</dbReference>
<gene>
    <name evidence="4" type="ORF">MMG00_12295</name>
</gene>
<dbReference type="InterPro" id="IPR055385">
    <property type="entry name" value="GpJ_HDII-ins2"/>
</dbReference>
<proteinExistence type="predicted"/>
<dbReference type="PANTHER" id="PTHR36251:SF2">
    <property type="entry name" value="GIFSY-2 PROPHAGE HOST SPECIFICITY PROTEIN J, PHAGE LAMBDA"/>
    <property type="match status" value="1"/>
</dbReference>
<dbReference type="Proteomes" id="UP000829542">
    <property type="component" value="Chromosome"/>
</dbReference>
<evidence type="ECO:0000313" key="5">
    <source>
        <dbReference type="Proteomes" id="UP000829542"/>
    </source>
</evidence>
<evidence type="ECO:0000256" key="1">
    <source>
        <dbReference type="SAM" id="Coils"/>
    </source>
</evidence>
<dbReference type="InterPro" id="IPR013783">
    <property type="entry name" value="Ig-like_fold"/>
</dbReference>
<protein>
    <submittedName>
        <fullName evidence="4">Phage tail protein</fullName>
    </submittedName>
</protein>
<accession>A0ABY3WZC3</accession>
<evidence type="ECO:0000259" key="2">
    <source>
        <dbReference type="Pfam" id="PF13550"/>
    </source>
</evidence>
<keyword evidence="1" id="KW-0175">Coiled coil</keyword>
<dbReference type="PANTHER" id="PTHR36251">
    <property type="entry name" value="FELS-1 PROPHAGE HOST SPECIFICITY PROTEIN-RELATED"/>
    <property type="match status" value="1"/>
</dbReference>
<feature type="domain" description="Tip attachment protein J" evidence="2">
    <location>
        <begin position="337"/>
        <end position="499"/>
    </location>
</feature>